<dbReference type="Gene3D" id="3.30.590.20">
    <property type="match status" value="1"/>
</dbReference>
<gene>
    <name evidence="4" type="ORF">ENJ96_01695</name>
</gene>
<proteinExistence type="inferred from homology"/>
<evidence type="ECO:0000313" key="4">
    <source>
        <dbReference type="EMBL" id="HHI96547.1"/>
    </source>
</evidence>
<reference evidence="4" key="1">
    <citation type="journal article" date="2020" name="mSystems">
        <title>Genome- and Community-Level Interaction Insights into Carbon Utilization and Element Cycling Functions of Hydrothermarchaeota in Hydrothermal Sediment.</title>
        <authorList>
            <person name="Zhou Z."/>
            <person name="Liu Y."/>
            <person name="Xu W."/>
            <person name="Pan J."/>
            <person name="Luo Z.H."/>
            <person name="Li M."/>
        </authorList>
    </citation>
    <scope>NUCLEOTIDE SEQUENCE [LARGE SCALE GENOMIC DNA]</scope>
    <source>
        <strain evidence="4">HyVt-533</strain>
    </source>
</reference>
<organism evidence="4">
    <name type="scientific">Thermodesulfatator atlanticus</name>
    <dbReference type="NCBI Taxonomy" id="501497"/>
    <lineage>
        <taxon>Bacteria</taxon>
        <taxon>Pseudomonadati</taxon>
        <taxon>Thermodesulfobacteriota</taxon>
        <taxon>Thermodesulfobacteria</taxon>
        <taxon>Thermodesulfobacteriales</taxon>
        <taxon>Thermodesulfatatoraceae</taxon>
        <taxon>Thermodesulfatator</taxon>
    </lineage>
</organism>
<feature type="non-terminal residue" evidence="4">
    <location>
        <position position="300"/>
    </location>
</feature>
<evidence type="ECO:0000256" key="2">
    <source>
        <dbReference type="ARBA" id="ARBA00022741"/>
    </source>
</evidence>
<comment type="caution">
    <text evidence="4">The sequence shown here is derived from an EMBL/GenBank/DDBJ whole genome shotgun (WGS) entry which is preliminary data.</text>
</comment>
<keyword evidence="1 4" id="KW-0436">Ligase</keyword>
<sequence length="300" mass="34217">MELELEVVEAHTLALTPKGPAFLASLPPRLKCWVKPEAYQSMLELVTPVCRNLDEVASFIENALKELAALARPKGLCLLPLSLHPFSLAKEQPVWRKKRYLKIFEELQLVGRRFIAQGLHVHVGMPDQETALKVYNLLRPYLPLLLALSTSSPFYEGERTGFHSYRTKLFEALPLAGLPRSFASWEEYETLLNFLKSRGIISSFRDLWWDIRLKPEFGTVEVRICDVPGRFEDLLVIVALIQTLAFWLSESKPPPGIPYEAIAYGKWQAARYGLEGSLIDPKTLRKLGFVSLAHEFWQIL</sequence>
<dbReference type="HAMAP" id="MF_01609">
    <property type="entry name" value="Glu_cys_ligase_2"/>
    <property type="match status" value="1"/>
</dbReference>
<keyword evidence="2" id="KW-0547">Nucleotide-binding</keyword>
<dbReference type="NCBIfam" id="TIGR02050">
    <property type="entry name" value="gshA_cyan_rel"/>
    <property type="match status" value="1"/>
</dbReference>
<dbReference type="InterPro" id="IPR050141">
    <property type="entry name" value="GCL_type2/YbdK_subfam"/>
</dbReference>
<dbReference type="PANTHER" id="PTHR36510">
    <property type="entry name" value="GLUTAMATE--CYSTEINE LIGASE 2-RELATED"/>
    <property type="match status" value="1"/>
</dbReference>
<dbReference type="Pfam" id="PF04107">
    <property type="entry name" value="GCS2"/>
    <property type="match status" value="1"/>
</dbReference>
<dbReference type="GO" id="GO:0005524">
    <property type="term" value="F:ATP binding"/>
    <property type="evidence" value="ECO:0007669"/>
    <property type="project" value="UniProtKB-KW"/>
</dbReference>
<accession>A0A7V5NYX3</accession>
<dbReference type="EMBL" id="DROK01000049">
    <property type="protein sequence ID" value="HHI96547.1"/>
    <property type="molecule type" value="Genomic_DNA"/>
</dbReference>
<dbReference type="InterPro" id="IPR006336">
    <property type="entry name" value="GCS2"/>
</dbReference>
<evidence type="ECO:0000256" key="1">
    <source>
        <dbReference type="ARBA" id="ARBA00022598"/>
    </source>
</evidence>
<dbReference type="InterPro" id="IPR011793">
    <property type="entry name" value="YbdK"/>
</dbReference>
<dbReference type="GO" id="GO:0004357">
    <property type="term" value="F:glutamate-cysteine ligase activity"/>
    <property type="evidence" value="ECO:0007669"/>
    <property type="project" value="InterPro"/>
</dbReference>
<keyword evidence="3" id="KW-0067">ATP-binding</keyword>
<protein>
    <submittedName>
        <fullName evidence="4">YbdK family carboxylate-amine ligase</fullName>
    </submittedName>
</protein>
<dbReference type="InterPro" id="IPR014746">
    <property type="entry name" value="Gln_synth/guanido_kin_cat_dom"/>
</dbReference>
<dbReference type="PANTHER" id="PTHR36510:SF1">
    <property type="entry name" value="GLUTAMATE--CYSTEINE LIGASE 2-RELATED"/>
    <property type="match status" value="1"/>
</dbReference>
<evidence type="ECO:0000256" key="3">
    <source>
        <dbReference type="ARBA" id="ARBA00022840"/>
    </source>
</evidence>
<dbReference type="Proteomes" id="UP000886101">
    <property type="component" value="Unassembled WGS sequence"/>
</dbReference>
<dbReference type="SUPFAM" id="SSF55931">
    <property type="entry name" value="Glutamine synthetase/guanido kinase"/>
    <property type="match status" value="1"/>
</dbReference>
<dbReference type="AlphaFoldDB" id="A0A7V5NYX3"/>
<dbReference type="GO" id="GO:0042398">
    <property type="term" value="P:modified amino acid biosynthetic process"/>
    <property type="evidence" value="ECO:0007669"/>
    <property type="project" value="InterPro"/>
</dbReference>
<name>A0A7V5NYX3_9BACT</name>